<evidence type="ECO:0000313" key="2">
    <source>
        <dbReference type="Proteomes" id="UP001497602"/>
    </source>
</evidence>
<reference evidence="1 2" key="1">
    <citation type="submission" date="2024-05" db="EMBL/GenBank/DDBJ databases">
        <authorList>
            <person name="Duchaud E."/>
        </authorList>
    </citation>
    <scope>NUCLEOTIDE SEQUENCE [LARGE SCALE GENOMIC DNA]</scope>
    <source>
        <strain evidence="1">Ena-SAMPLE-TAB-13-05-2024-13:56:06:370-140305</strain>
    </source>
</reference>
<keyword evidence="2" id="KW-1185">Reference proteome</keyword>
<dbReference type="Proteomes" id="UP001497602">
    <property type="component" value="Unassembled WGS sequence"/>
</dbReference>
<dbReference type="SUPFAM" id="SSF50923">
    <property type="entry name" value="Hemopexin-like domain"/>
    <property type="match status" value="1"/>
</dbReference>
<dbReference type="InterPro" id="IPR002591">
    <property type="entry name" value="Phosphodiest/P_Trfase"/>
</dbReference>
<dbReference type="SUPFAM" id="SSF53649">
    <property type="entry name" value="Alkaline phosphatase-like"/>
    <property type="match status" value="1"/>
</dbReference>
<dbReference type="PROSITE" id="PS51257">
    <property type="entry name" value="PROKAR_LIPOPROTEIN"/>
    <property type="match status" value="1"/>
</dbReference>
<dbReference type="PANTHER" id="PTHR10151:SF120">
    <property type="entry name" value="BIS(5'-ADENOSYL)-TRIPHOSPHATASE"/>
    <property type="match status" value="1"/>
</dbReference>
<dbReference type="RefSeq" id="WP_348736498.1">
    <property type="nucleotide sequence ID" value="NZ_CAXJRC010000001.1"/>
</dbReference>
<dbReference type="Pfam" id="PF01663">
    <property type="entry name" value="Phosphodiest"/>
    <property type="match status" value="1"/>
</dbReference>
<organism evidence="1 2">
    <name type="scientific">Tenacibaculum vairaonense</name>
    <dbReference type="NCBI Taxonomy" id="3137860"/>
    <lineage>
        <taxon>Bacteria</taxon>
        <taxon>Pseudomonadati</taxon>
        <taxon>Bacteroidota</taxon>
        <taxon>Flavobacteriia</taxon>
        <taxon>Flavobacteriales</taxon>
        <taxon>Flavobacteriaceae</taxon>
        <taxon>Tenacibaculum</taxon>
    </lineage>
</organism>
<dbReference type="InterPro" id="IPR017850">
    <property type="entry name" value="Alkaline_phosphatase_core_sf"/>
</dbReference>
<dbReference type="Gene3D" id="2.110.10.10">
    <property type="entry name" value="Hemopexin-like domain"/>
    <property type="match status" value="2"/>
</dbReference>
<dbReference type="EMBL" id="CAXJRC010000001">
    <property type="protein sequence ID" value="CAL2104821.1"/>
    <property type="molecule type" value="Genomic_DNA"/>
</dbReference>
<accession>A0ABM9PGT5</accession>
<dbReference type="PANTHER" id="PTHR10151">
    <property type="entry name" value="ECTONUCLEOTIDE PYROPHOSPHATASE/PHOSPHODIESTERASE"/>
    <property type="match status" value="1"/>
</dbReference>
<protein>
    <submittedName>
        <fullName evidence="1">Metalloenzyme domain-containing protein</fullName>
    </submittedName>
</protein>
<dbReference type="PROSITE" id="PS51642">
    <property type="entry name" value="HEMOPEXIN_2"/>
    <property type="match status" value="1"/>
</dbReference>
<comment type="caution">
    <text evidence="1">The sequence shown here is derived from an EMBL/GenBank/DDBJ whole genome shotgun (WGS) entry which is preliminary data.</text>
</comment>
<sequence>MKKQTFINQVIIACLLVFTACQTTGDFETKETTQHKTSKARIVKKKKVLLLGIDGLQWEKIHGVSTPNIDKFNMVKAYTGGIKGTSSEQKTNSGPGWTTMLTGVWANKHRVLDNSSSYKLNVKSVFQILKEHNPNLETTSVITWKTIHDFLRDQMKYVDFKHAEYGDDKAVNNALFEINNHNPDFLFIDIDEPDAVGHASGFGSLYNDAVRRADTRVGTIVKAIEKRANEKNEDWLIILSTDHGRQSNGYNHGGQSGTEKTIFIGLNRAGNEEFTSVDASVPNKDYGGLYGYVSHTSLVPTILTHLEIPIKREWELCSTSLIGNVGPRKVMMKNKNTIYWSAGASGTIEVYRNKQYLASVNASQGSFVDNNQPDGDLTYTLVLNGQTASVTIKNINVIAGLDWNDSINNKAYFFRGNGEYMRYNKALDKVDAGYPIMVTNGNWPGLEVFRNKITASFNWNNSTCFFFLNDGTYINYNMNTDRANSGAREITNSNWPGLALYKNKIIAAFQWNSKKAYIFLNDGTYVRYNITNDRVDSGYPKPVNNSTWPGMAGYGTKITAAVNWNSVHCYFFLNDGTYLKYSKVLDRVEVGYPKPINNATWPGFEK</sequence>
<gene>
    <name evidence="1" type="ORF">T190115A13A_100109</name>
</gene>
<name>A0ABM9PGT5_9FLAO</name>
<evidence type="ECO:0000313" key="1">
    <source>
        <dbReference type="EMBL" id="CAL2104821.1"/>
    </source>
</evidence>
<dbReference type="Gene3D" id="3.40.720.10">
    <property type="entry name" value="Alkaline Phosphatase, subunit A"/>
    <property type="match status" value="1"/>
</dbReference>
<dbReference type="SMART" id="SM00120">
    <property type="entry name" value="HX"/>
    <property type="match status" value="4"/>
</dbReference>
<dbReference type="InterPro" id="IPR018487">
    <property type="entry name" value="Hemopexin-like_repeat"/>
</dbReference>
<dbReference type="InterPro" id="IPR036375">
    <property type="entry name" value="Hemopexin-like_dom_sf"/>
</dbReference>
<proteinExistence type="predicted"/>